<sequence length="438" mass="48376">MVASSSWRPLALMSLVSTWASLSVQKHEIPSINNTGIPTADPLDIEHNPCRKVPLTQDLWSQLGMNTYLENYPRGSQMSLQDYASEVGATDFSVGIGEHPHAGQLCETVQGRDWYALVAVQNWNSFVNTLYESAAYAFGIISGIIPEMAAMVGLVTTWVTSFPGCIFSSWAPLADAMFDSIGEIAWASFSGTMYVSTAFAYINAVIFVGPGEERFQRGANVAEMMAQAQRAVQSTISNITQNVLNSPINHPEGLAGINRDGSLLNQIPTNFQSKLQRELERALKLKSLAKFWRVQNAFIVRGSDPCIYEGVNGAFADDKRISYCGDDNIMMNIVRGEKGGKGYEPTIHHASLVERKYGYSAKFLTSLAWECQRKHGGYEYDWATTRNRTASHSSSQLRELALAADCYFNLPVCDLTRPESKDHSSPKTNQGAGRVKFF</sequence>
<proteinExistence type="predicted"/>
<feature type="signal peptide" evidence="1">
    <location>
        <begin position="1"/>
        <end position="20"/>
    </location>
</feature>
<organism evidence="3 4">
    <name type="scientific">Puccinia sorghi</name>
    <dbReference type="NCBI Taxonomy" id="27349"/>
    <lineage>
        <taxon>Eukaryota</taxon>
        <taxon>Fungi</taxon>
        <taxon>Dikarya</taxon>
        <taxon>Basidiomycota</taxon>
        <taxon>Pucciniomycotina</taxon>
        <taxon>Pucciniomycetes</taxon>
        <taxon>Pucciniales</taxon>
        <taxon>Pucciniaceae</taxon>
        <taxon>Puccinia</taxon>
    </lineage>
</organism>
<dbReference type="PANTHER" id="PTHR33339:SF1">
    <property type="entry name" value="LYSM DOMAIN-CONTAINING PROTEIN"/>
    <property type="match status" value="1"/>
</dbReference>
<dbReference type="VEuPathDB" id="FungiDB:VP01_155g4"/>
<evidence type="ECO:0000259" key="2">
    <source>
        <dbReference type="Pfam" id="PF25278"/>
    </source>
</evidence>
<evidence type="ECO:0000313" key="3">
    <source>
        <dbReference type="EMBL" id="KNZ60400.1"/>
    </source>
</evidence>
<accession>A0A0L6VJV8</accession>
<dbReference type="Proteomes" id="UP000037035">
    <property type="component" value="Unassembled WGS sequence"/>
</dbReference>
<dbReference type="InterPro" id="IPR057194">
    <property type="entry name" value="DUF7872"/>
</dbReference>
<dbReference type="OrthoDB" id="2501761at2759"/>
<dbReference type="Pfam" id="PF25278">
    <property type="entry name" value="DUF7872"/>
    <property type="match status" value="1"/>
</dbReference>
<comment type="caution">
    <text evidence="3">The sequence shown here is derived from an EMBL/GenBank/DDBJ whole genome shotgun (WGS) entry which is preliminary data.</text>
</comment>
<reference evidence="3 4" key="1">
    <citation type="submission" date="2015-08" db="EMBL/GenBank/DDBJ databases">
        <title>Next Generation Sequencing and Analysis of the Genome of Puccinia sorghi L Schw, the Causal Agent of Maize Common Rust.</title>
        <authorList>
            <person name="Rochi L."/>
            <person name="Burguener G."/>
            <person name="Darino M."/>
            <person name="Turjanski A."/>
            <person name="Kreff E."/>
            <person name="Dieguez M.J."/>
            <person name="Sacco F."/>
        </authorList>
    </citation>
    <scope>NUCLEOTIDE SEQUENCE [LARGE SCALE GENOMIC DNA]</scope>
    <source>
        <strain evidence="3 4">RO10H11247</strain>
    </source>
</reference>
<evidence type="ECO:0000313" key="4">
    <source>
        <dbReference type="Proteomes" id="UP000037035"/>
    </source>
</evidence>
<gene>
    <name evidence="3" type="ORF">VP01_155g4</name>
</gene>
<dbReference type="EMBL" id="LAVV01006220">
    <property type="protein sequence ID" value="KNZ60400.1"/>
    <property type="molecule type" value="Genomic_DNA"/>
</dbReference>
<dbReference type="PANTHER" id="PTHR33339">
    <property type="entry name" value="LYSM DOMAIN-CONTAINING PROTEIN"/>
    <property type="match status" value="1"/>
</dbReference>
<dbReference type="AlphaFoldDB" id="A0A0L6VJV8"/>
<feature type="domain" description="DUF7872" evidence="2">
    <location>
        <begin position="211"/>
        <end position="424"/>
    </location>
</feature>
<evidence type="ECO:0000256" key="1">
    <source>
        <dbReference type="SAM" id="SignalP"/>
    </source>
</evidence>
<keyword evidence="4" id="KW-1185">Reference proteome</keyword>
<protein>
    <recommendedName>
        <fullName evidence="2">DUF7872 domain-containing protein</fullName>
    </recommendedName>
</protein>
<feature type="chain" id="PRO_5005568528" description="DUF7872 domain-containing protein" evidence="1">
    <location>
        <begin position="21"/>
        <end position="438"/>
    </location>
</feature>
<keyword evidence="1" id="KW-0732">Signal</keyword>
<name>A0A0L6VJV8_9BASI</name>